<evidence type="ECO:0000313" key="2">
    <source>
        <dbReference type="EMBL" id="EWC47500.1"/>
    </source>
</evidence>
<sequence>MAQNRSLQLISCSELAVRTSFENYIAELRKLLGDPQDFSNLDICQDEICEALWGSINADIAGPGVTASYIIGISLSILSVAAFIAYWETSRYRRKRLLSTQSEAQICKCIDTLYLCLLWLCVPVQIASIVLLVRVNFGIDATGLEFPTLGIAWTVSLLTIIPLVPLAFLPNEISFYAVAGLSESPFKNFQPHEDRGRGNITPSKNNLFRLKALAVSWLLSAYPFLSRMLETFGSSKIGDDAGDIVSTTEWTQIESLCLEGVEDINGTSRKVFTASGILGWIWVSLFVVLGLVRIAKHRRSPGPKDTGSVEKITPAAVIASRDSDSVAGMIFMRVAMVLVTPAIAAVNIWSIFATRNYQGEIARKTGGRMEASTWGFGQIMAILIYGPVCFELYYLCKVLYRNHIRYSL</sequence>
<feature type="transmembrane region" description="Helical" evidence="1">
    <location>
        <begin position="149"/>
        <end position="169"/>
    </location>
</feature>
<dbReference type="EMBL" id="KI966410">
    <property type="protein sequence ID" value="EWC47500.1"/>
    <property type="molecule type" value="Genomic_DNA"/>
</dbReference>
<name>W7IET0_9PEZI</name>
<keyword evidence="1" id="KW-0812">Transmembrane</keyword>
<proteinExistence type="predicted"/>
<keyword evidence="3" id="KW-1185">Reference proteome</keyword>
<dbReference type="Proteomes" id="UP000024837">
    <property type="component" value="Unassembled WGS sequence"/>
</dbReference>
<protein>
    <submittedName>
        <fullName evidence="2">Uncharacterized protein</fullName>
    </submittedName>
</protein>
<organism evidence="2 3">
    <name type="scientific">Drechslerella stenobrocha 248</name>
    <dbReference type="NCBI Taxonomy" id="1043628"/>
    <lineage>
        <taxon>Eukaryota</taxon>
        <taxon>Fungi</taxon>
        <taxon>Dikarya</taxon>
        <taxon>Ascomycota</taxon>
        <taxon>Pezizomycotina</taxon>
        <taxon>Orbiliomycetes</taxon>
        <taxon>Orbiliales</taxon>
        <taxon>Orbiliaceae</taxon>
        <taxon>Drechslerella</taxon>
    </lineage>
</organism>
<keyword evidence="1" id="KW-0472">Membrane</keyword>
<feature type="transmembrane region" description="Helical" evidence="1">
    <location>
        <begin position="67"/>
        <end position="87"/>
    </location>
</feature>
<accession>W7IET0</accession>
<evidence type="ECO:0000256" key="1">
    <source>
        <dbReference type="SAM" id="Phobius"/>
    </source>
</evidence>
<evidence type="ECO:0000313" key="3">
    <source>
        <dbReference type="Proteomes" id="UP000024837"/>
    </source>
</evidence>
<dbReference type="HOGENOM" id="CLU_762842_0_0_1"/>
<keyword evidence="1" id="KW-1133">Transmembrane helix</keyword>
<feature type="transmembrane region" description="Helical" evidence="1">
    <location>
        <begin position="372"/>
        <end position="395"/>
    </location>
</feature>
<feature type="transmembrane region" description="Helical" evidence="1">
    <location>
        <begin position="330"/>
        <end position="352"/>
    </location>
</feature>
<feature type="transmembrane region" description="Helical" evidence="1">
    <location>
        <begin position="113"/>
        <end position="137"/>
    </location>
</feature>
<gene>
    <name evidence="2" type="ORF">DRE_00468</name>
</gene>
<dbReference type="OrthoDB" id="4582561at2759"/>
<reference evidence="2 3" key="1">
    <citation type="submission" date="2013-05" db="EMBL/GenBank/DDBJ databases">
        <title>Drechslerella stenobrocha genome reveals carnivorous origination and mechanical trapping mechanism of predatory fungi.</title>
        <authorList>
            <person name="Liu X."/>
            <person name="Zhang W."/>
            <person name="Liu K."/>
        </authorList>
    </citation>
    <scope>NUCLEOTIDE SEQUENCE [LARGE SCALE GENOMIC DNA]</scope>
    <source>
        <strain evidence="2 3">248</strain>
    </source>
</reference>
<dbReference type="AlphaFoldDB" id="W7IET0"/>
<feature type="transmembrane region" description="Helical" evidence="1">
    <location>
        <begin position="277"/>
        <end position="295"/>
    </location>
</feature>